<feature type="coiled-coil region" evidence="1">
    <location>
        <begin position="350"/>
        <end position="384"/>
    </location>
</feature>
<dbReference type="OrthoDB" id="10528636at2759"/>
<evidence type="ECO:0000256" key="1">
    <source>
        <dbReference type="SAM" id="Coils"/>
    </source>
</evidence>
<comment type="caution">
    <text evidence="2">The sequence shown here is derived from an EMBL/GenBank/DDBJ whole genome shotgun (WGS) entry which is preliminary data.</text>
</comment>
<dbReference type="EMBL" id="MCFH01000008">
    <property type="protein sequence ID" value="ORX56128.1"/>
    <property type="molecule type" value="Genomic_DNA"/>
</dbReference>
<name>A0A1Y1VHD2_9FUNG</name>
<evidence type="ECO:0000313" key="3">
    <source>
        <dbReference type="Proteomes" id="UP000193719"/>
    </source>
</evidence>
<evidence type="ECO:0000313" key="2">
    <source>
        <dbReference type="EMBL" id="ORX56128.1"/>
    </source>
</evidence>
<reference evidence="2 3" key="2">
    <citation type="submission" date="2016-08" db="EMBL/GenBank/DDBJ databases">
        <title>Pervasive Adenine N6-methylation of Active Genes in Fungi.</title>
        <authorList>
            <consortium name="DOE Joint Genome Institute"/>
            <person name="Mondo S.J."/>
            <person name="Dannebaum R.O."/>
            <person name="Kuo R.C."/>
            <person name="Labutti K."/>
            <person name="Haridas S."/>
            <person name="Kuo A."/>
            <person name="Salamov A."/>
            <person name="Ahrendt S.R."/>
            <person name="Lipzen A."/>
            <person name="Sullivan W."/>
            <person name="Andreopoulos W.B."/>
            <person name="Clum A."/>
            <person name="Lindquist E."/>
            <person name="Daum C."/>
            <person name="Ramamoorthy G.K."/>
            <person name="Gryganskyi A."/>
            <person name="Culley D."/>
            <person name="Magnuson J.K."/>
            <person name="James T.Y."/>
            <person name="O'Malley M.A."/>
            <person name="Stajich J.E."/>
            <person name="Spatafora J.W."/>
            <person name="Visel A."/>
            <person name="Grigoriev I.V."/>
        </authorList>
    </citation>
    <scope>NUCLEOTIDE SEQUENCE [LARGE SCALE GENOMIC DNA]</scope>
    <source>
        <strain evidence="3">finn</strain>
    </source>
</reference>
<sequence length="442" mass="51263">MDKLFGSNGDEEWKSSGNILHYERYQKKKKYPIKDIRQPLLSHVYVQPILINQNRKNKNEMSLSQFIVGKKMEIQERKPDLDYNSNNISNLKKNSNTYYTSEFNIPDNSSIKVKSLQKLNKLDKNNHSTLSTHNLSDQIITVNTNDKNKQNIQYNESSVFPTTIKRNVSTNNENSVINSNIRRLSNLNNTIYKTPTMNKINNATKKLVYQNVMKISSFTDYKDDIEEIEKAIQLSSNMNINNLDPGPIDNNKYEPKNKSPLKNEISNATIIKVPDIEKIDNNDALEYKNNLQTENNTEITNHIITENETNNNENLQIEDISNIPNDVVDTSTVIEENTLLYDNDVNKNSIENIDNKNKEMQINMNDSNKNIASMNDEKSKQEQRDILLENELENEKKLDYHLFMSSTQRLGSEQKIDEIIVNNENNKEHLNELNINDTNEHS</sequence>
<dbReference type="STRING" id="1754191.A0A1Y1VHD2"/>
<dbReference type="AlphaFoldDB" id="A0A1Y1VHD2"/>
<keyword evidence="3" id="KW-1185">Reference proteome</keyword>
<protein>
    <submittedName>
        <fullName evidence="2">Uncharacterized protein</fullName>
    </submittedName>
</protein>
<organism evidence="2 3">
    <name type="scientific">Piromyces finnis</name>
    <dbReference type="NCBI Taxonomy" id="1754191"/>
    <lineage>
        <taxon>Eukaryota</taxon>
        <taxon>Fungi</taxon>
        <taxon>Fungi incertae sedis</taxon>
        <taxon>Chytridiomycota</taxon>
        <taxon>Chytridiomycota incertae sedis</taxon>
        <taxon>Neocallimastigomycetes</taxon>
        <taxon>Neocallimastigales</taxon>
        <taxon>Neocallimastigaceae</taxon>
        <taxon>Piromyces</taxon>
    </lineage>
</organism>
<gene>
    <name evidence="2" type="ORF">BCR36DRAFT_280779</name>
</gene>
<proteinExistence type="predicted"/>
<dbReference type="Proteomes" id="UP000193719">
    <property type="component" value="Unassembled WGS sequence"/>
</dbReference>
<keyword evidence="1" id="KW-0175">Coiled coil</keyword>
<reference evidence="2 3" key="1">
    <citation type="submission" date="2016-08" db="EMBL/GenBank/DDBJ databases">
        <title>Genomes of anaerobic fungi encode conserved fungal cellulosomes for biomass hydrolysis.</title>
        <authorList>
            <consortium name="DOE Joint Genome Institute"/>
            <person name="Haitjema C.H."/>
            <person name="Gilmore S.P."/>
            <person name="Henske J.K."/>
            <person name="Solomon K.V."/>
            <person name="De Groot R."/>
            <person name="Kuo A."/>
            <person name="Mondo S.J."/>
            <person name="Salamov A.A."/>
            <person name="Labutti K."/>
            <person name="Zhao Z."/>
            <person name="Chiniquy J."/>
            <person name="Barry K."/>
            <person name="Brewer H.M."/>
            <person name="Purvine S.O."/>
            <person name="Wright A.T."/>
            <person name="Boxma B."/>
            <person name="Van Alen T."/>
            <person name="Hackstein J.H."/>
            <person name="Baker S.E."/>
            <person name="Grigoriev I.V."/>
            <person name="O'Malley M.A."/>
        </authorList>
    </citation>
    <scope>NUCLEOTIDE SEQUENCE [LARGE SCALE GENOMIC DNA]</scope>
    <source>
        <strain evidence="3">finn</strain>
    </source>
</reference>
<accession>A0A1Y1VHD2</accession>